<keyword evidence="1" id="KW-0560">Oxidoreductase</keyword>
<dbReference type="Proteomes" id="UP001556631">
    <property type="component" value="Unassembled WGS sequence"/>
</dbReference>
<sequence length="110" mass="11751">TSDASAGTSDLPARFRLATWRLMLDNGRMQVGDKALAATARPAVVRLPQAVYDEVGDTVTLRGDRGSWTLPAEPADLPEDTVWVPTNSFGRGVWADLASPGSRVDVEGAR</sequence>
<protein>
    <submittedName>
        <fullName evidence="1">NADH-quinone oxidoreductase subunit G</fullName>
        <ecNumber evidence="1">1.6.5.9</ecNumber>
    </submittedName>
</protein>
<dbReference type="EC" id="1.6.5.9" evidence="1"/>
<accession>A0ABV3T3K4</accession>
<feature type="non-terminal residue" evidence="1">
    <location>
        <position position="1"/>
    </location>
</feature>
<dbReference type="GO" id="GO:0050136">
    <property type="term" value="F:NADH dehydrogenase (quinone) (non-electrogenic) activity"/>
    <property type="evidence" value="ECO:0007669"/>
    <property type="project" value="UniProtKB-EC"/>
</dbReference>
<keyword evidence="2" id="KW-1185">Reference proteome</keyword>
<gene>
    <name evidence="1" type="ORF">AB3X52_19390</name>
</gene>
<evidence type="ECO:0000313" key="2">
    <source>
        <dbReference type="Proteomes" id="UP001556631"/>
    </source>
</evidence>
<reference evidence="1 2" key="1">
    <citation type="submission" date="2024-07" db="EMBL/GenBank/DDBJ databases">
        <authorList>
            <person name="Lee S."/>
            <person name="Kang M."/>
        </authorList>
    </citation>
    <scope>NUCLEOTIDE SEQUENCE [LARGE SCALE GENOMIC DNA]</scope>
    <source>
        <strain evidence="1 2">DS6</strain>
    </source>
</reference>
<name>A0ABV3T3K4_9ACTN</name>
<dbReference type="EMBL" id="JBFPJR010000072">
    <property type="protein sequence ID" value="MEX0429785.1"/>
    <property type="molecule type" value="Genomic_DNA"/>
</dbReference>
<organism evidence="1 2">
    <name type="scientific">Nocardioides eburneus</name>
    <dbReference type="NCBI Taxonomy" id="3231482"/>
    <lineage>
        <taxon>Bacteria</taxon>
        <taxon>Bacillati</taxon>
        <taxon>Actinomycetota</taxon>
        <taxon>Actinomycetes</taxon>
        <taxon>Propionibacteriales</taxon>
        <taxon>Nocardioidaceae</taxon>
        <taxon>Nocardioides</taxon>
    </lineage>
</organism>
<evidence type="ECO:0000313" key="1">
    <source>
        <dbReference type="EMBL" id="MEX0429785.1"/>
    </source>
</evidence>
<proteinExistence type="predicted"/>
<comment type="caution">
    <text evidence="1">The sequence shown here is derived from an EMBL/GenBank/DDBJ whole genome shotgun (WGS) entry which is preliminary data.</text>
</comment>